<proteinExistence type="predicted"/>
<reference evidence="1" key="1">
    <citation type="submission" date="2021-06" db="EMBL/GenBank/DDBJ databases">
        <authorList>
            <person name="Ellington A.J."/>
            <person name="Bryan N.C."/>
            <person name="Christner B.C."/>
            <person name="Reisch C.R."/>
        </authorList>
    </citation>
    <scope>NUCLEOTIDE SEQUENCE</scope>
    <source>
        <strain evidence="1">L6-1</strain>
    </source>
</reference>
<keyword evidence="2" id="KW-1185">Reference proteome</keyword>
<protein>
    <submittedName>
        <fullName evidence="1">Thiol reductant ABC exporter subunit CydD</fullName>
    </submittedName>
</protein>
<organism evidence="1 2">
    <name type="scientific">Curtobacterium aetherium</name>
    <dbReference type="NCBI Taxonomy" id="2841594"/>
    <lineage>
        <taxon>Bacteria</taxon>
        <taxon>Bacillati</taxon>
        <taxon>Actinomycetota</taxon>
        <taxon>Actinomycetes</taxon>
        <taxon>Micrococcales</taxon>
        <taxon>Microbacteriaceae</taxon>
        <taxon>Curtobacterium</taxon>
    </lineage>
</organism>
<accession>A0ACD1E7D7</accession>
<gene>
    <name evidence="1" type="primary">cydD</name>
    <name evidence="1" type="ORF">KM842_06530</name>
</gene>
<evidence type="ECO:0000313" key="1">
    <source>
        <dbReference type="EMBL" id="QWS34780.1"/>
    </source>
</evidence>
<dbReference type="Proteomes" id="UP000681794">
    <property type="component" value="Chromosome"/>
</dbReference>
<name>A0ACD1E7D7_9MICO</name>
<sequence>MKPLDPRLLRLSRTARGFVLAAAGTGAVRTVATIGIAWGIAAAVTQVVDAVRAGAVPATFPGTLLLLGAAFVLRAAAAWSTDDLAARAGARVKSELRATVLRRAADRGPGWLAGRSSAGFATTLGPGLDALDAYFGRYLPQLALTAVATPVLLVAIALGDLTSAVVIVCAMPVIPVFMVLIGLATQSLQRRQADALARLGGAFTEAVEGLATLKVFGRARRQVGRIGAVTDAYRRGTIGVLRLSFVSGFALELAASLSVALVAVSIGIRLVDGSLGLGAAMFVLVLAPEAFAPLRQVGADFHAAQDGVEASQAVLDVLDDTRTAEADTDGLAAAAPGPAAAGTATAGTAPAGTATAGTAPAGTVASDTAPAGAEASSALVLRGLTVRRPDVVVGPVDLHAPAGTVVALAGPSGSGKSSLLAALRGALAAEGSVTVPGPAGATVADRTTWVDQRPRLVRGSVAENVALAADPDDDRVRSALRAVGLALDPGLPVGSGGSGLSGGQAQRVAVARGLYRAAARRTPLVLLDEPTSALDAESEADVIAAVRRLAADGAVVVVASHRPAVVAAADLVATIDPSGSVAVRSARAVHA</sequence>
<evidence type="ECO:0000313" key="2">
    <source>
        <dbReference type="Proteomes" id="UP000681794"/>
    </source>
</evidence>
<dbReference type="EMBL" id="CP076544">
    <property type="protein sequence ID" value="QWS34780.1"/>
    <property type="molecule type" value="Genomic_DNA"/>
</dbReference>